<evidence type="ECO:0000313" key="6">
    <source>
        <dbReference type="EMBL" id="TXG91234.1"/>
    </source>
</evidence>
<evidence type="ECO:0000313" key="7">
    <source>
        <dbReference type="Proteomes" id="UP000471120"/>
    </source>
</evidence>
<dbReference type="CDD" id="cd03214">
    <property type="entry name" value="ABC_Iron-Siderophores_B12_Hemin"/>
    <property type="match status" value="1"/>
</dbReference>
<dbReference type="PANTHER" id="PTHR42794:SF1">
    <property type="entry name" value="HEMIN IMPORT ATP-BINDING PROTEIN HMUV"/>
    <property type="match status" value="1"/>
</dbReference>
<dbReference type="PANTHER" id="PTHR42794">
    <property type="entry name" value="HEMIN IMPORT ATP-BINDING PROTEIN HMUV"/>
    <property type="match status" value="1"/>
</dbReference>
<accession>A0A6P2CEP1</accession>
<proteinExistence type="predicted"/>
<dbReference type="Proteomes" id="UP000471120">
    <property type="component" value="Unassembled WGS sequence"/>
</dbReference>
<name>A0A6P2CEP1_9NOCA</name>
<dbReference type="AlphaFoldDB" id="A0A6P2CEP1"/>
<dbReference type="InterPro" id="IPR003593">
    <property type="entry name" value="AAA+_ATPase"/>
</dbReference>
<organism evidence="6 7">
    <name type="scientific">Rhodococcus rhodnii</name>
    <dbReference type="NCBI Taxonomy" id="38312"/>
    <lineage>
        <taxon>Bacteria</taxon>
        <taxon>Bacillati</taxon>
        <taxon>Actinomycetota</taxon>
        <taxon>Actinomycetes</taxon>
        <taxon>Mycobacteriales</taxon>
        <taxon>Nocardiaceae</taxon>
        <taxon>Rhodococcus</taxon>
    </lineage>
</organism>
<gene>
    <name evidence="6" type="ORF">DW322_14690</name>
</gene>
<protein>
    <submittedName>
        <fullName evidence="6">Heme ABC transporter ATP-binding protein</fullName>
    </submittedName>
</protein>
<dbReference type="FunFam" id="3.40.50.300:FF:000134">
    <property type="entry name" value="Iron-enterobactin ABC transporter ATP-binding protein"/>
    <property type="match status" value="1"/>
</dbReference>
<dbReference type="PROSITE" id="PS50893">
    <property type="entry name" value="ABC_TRANSPORTER_2"/>
    <property type="match status" value="1"/>
</dbReference>
<keyword evidence="2" id="KW-0547">Nucleotide-binding</keyword>
<dbReference type="EMBL" id="QRCM01000001">
    <property type="protein sequence ID" value="TXG91234.1"/>
    <property type="molecule type" value="Genomic_DNA"/>
</dbReference>
<dbReference type="Gene3D" id="3.40.50.300">
    <property type="entry name" value="P-loop containing nucleotide triphosphate hydrolases"/>
    <property type="match status" value="1"/>
</dbReference>
<dbReference type="InterPro" id="IPR027417">
    <property type="entry name" value="P-loop_NTPase"/>
</dbReference>
<sequence>MSRLLARARAALGHTPVPEPVAPGAVTMAAENVALAHGDRTVLSDVDLQVHAGELLVLVGPNGAGKSTLLAALAGDLAPTSGTILLGERPIDSYGPLEMSRRRAVLQQQNTVGFPFSSLEVVRMGRAPWLRTPREDDDEQIVADAMEQCDVTRFADRAFTSLSGGERARVALARVLAQDTETILLDEPTAALDLGHQETVMTIARDHARAGRAVVVVLHDLGLAAAYADRIVVLEDGRIAAAGPPAEILTAELLTRVYRHPIELVAHPATGALLVVPHRVGPQRVVPERTR</sequence>
<dbReference type="Pfam" id="PF00005">
    <property type="entry name" value="ABC_tran"/>
    <property type="match status" value="1"/>
</dbReference>
<evidence type="ECO:0000256" key="3">
    <source>
        <dbReference type="ARBA" id="ARBA00022840"/>
    </source>
</evidence>
<dbReference type="RefSeq" id="WP_010836324.1">
    <property type="nucleotide sequence ID" value="NZ_QRCM01000001.1"/>
</dbReference>
<evidence type="ECO:0000256" key="1">
    <source>
        <dbReference type="ARBA" id="ARBA00022448"/>
    </source>
</evidence>
<evidence type="ECO:0000256" key="2">
    <source>
        <dbReference type="ARBA" id="ARBA00022741"/>
    </source>
</evidence>
<evidence type="ECO:0000259" key="5">
    <source>
        <dbReference type="PROSITE" id="PS50893"/>
    </source>
</evidence>
<dbReference type="GO" id="GO:0005524">
    <property type="term" value="F:ATP binding"/>
    <property type="evidence" value="ECO:0007669"/>
    <property type="project" value="UniProtKB-KW"/>
</dbReference>
<comment type="caution">
    <text evidence="6">The sequence shown here is derived from an EMBL/GenBank/DDBJ whole genome shotgun (WGS) entry which is preliminary data.</text>
</comment>
<dbReference type="SMART" id="SM00382">
    <property type="entry name" value="AAA"/>
    <property type="match status" value="1"/>
</dbReference>
<keyword evidence="3 6" id="KW-0067">ATP-binding</keyword>
<dbReference type="InterPro" id="IPR003439">
    <property type="entry name" value="ABC_transporter-like_ATP-bd"/>
</dbReference>
<keyword evidence="1" id="KW-0813">Transport</keyword>
<evidence type="ECO:0000256" key="4">
    <source>
        <dbReference type="ARBA" id="ARBA00022967"/>
    </source>
</evidence>
<dbReference type="GO" id="GO:0016887">
    <property type="term" value="F:ATP hydrolysis activity"/>
    <property type="evidence" value="ECO:0007669"/>
    <property type="project" value="InterPro"/>
</dbReference>
<dbReference type="PROSITE" id="PS00211">
    <property type="entry name" value="ABC_TRANSPORTER_1"/>
    <property type="match status" value="1"/>
</dbReference>
<reference evidence="6 7" key="1">
    <citation type="submission" date="2018-07" db="EMBL/GenBank/DDBJ databases">
        <title>Genome sequence of Rhodococcus rhodnii ATCC 35071 from Rhodnius prolixus.</title>
        <authorList>
            <person name="Patel V."/>
            <person name="Vogel K.J."/>
        </authorList>
    </citation>
    <scope>NUCLEOTIDE SEQUENCE [LARGE SCALE GENOMIC DNA]</scope>
    <source>
        <strain evidence="6 7">ATCC 35071</strain>
    </source>
</reference>
<dbReference type="SUPFAM" id="SSF52540">
    <property type="entry name" value="P-loop containing nucleoside triphosphate hydrolases"/>
    <property type="match status" value="1"/>
</dbReference>
<dbReference type="NCBIfam" id="NF010068">
    <property type="entry name" value="PRK13548.1"/>
    <property type="match status" value="1"/>
</dbReference>
<feature type="domain" description="ABC transporter" evidence="5">
    <location>
        <begin position="28"/>
        <end position="261"/>
    </location>
</feature>
<keyword evidence="4" id="KW-1278">Translocase</keyword>
<dbReference type="InterPro" id="IPR017871">
    <property type="entry name" value="ABC_transporter-like_CS"/>
</dbReference>